<evidence type="ECO:0000256" key="1">
    <source>
        <dbReference type="ARBA" id="ARBA00004651"/>
    </source>
</evidence>
<accession>A0A552WT26</accession>
<evidence type="ECO:0000256" key="3">
    <source>
        <dbReference type="ARBA" id="ARBA00022692"/>
    </source>
</evidence>
<proteinExistence type="inferred from homology"/>
<evidence type="ECO:0000256" key="8">
    <source>
        <dbReference type="ARBA" id="ARBA00035585"/>
    </source>
</evidence>
<evidence type="ECO:0000256" key="5">
    <source>
        <dbReference type="ARBA" id="ARBA00023136"/>
    </source>
</evidence>
<evidence type="ECO:0000313" key="12">
    <source>
        <dbReference type="Proteomes" id="UP000318693"/>
    </source>
</evidence>
<evidence type="ECO:0000256" key="9">
    <source>
        <dbReference type="ARBA" id="ARBA00049940"/>
    </source>
</evidence>
<keyword evidence="4 10" id="KW-1133">Transmembrane helix</keyword>
<evidence type="ECO:0000256" key="6">
    <source>
        <dbReference type="ARBA" id="ARBA00023303"/>
    </source>
</evidence>
<keyword evidence="10" id="KW-0813">Transport</keyword>
<evidence type="ECO:0000256" key="10">
    <source>
        <dbReference type="HAMAP-Rule" id="MF_00454"/>
    </source>
</evidence>
<dbReference type="GO" id="GO:0005886">
    <property type="term" value="C:plasma membrane"/>
    <property type="evidence" value="ECO:0007669"/>
    <property type="project" value="UniProtKB-SubCell"/>
</dbReference>
<dbReference type="Proteomes" id="UP000318693">
    <property type="component" value="Unassembled WGS sequence"/>
</dbReference>
<dbReference type="Pfam" id="PF02537">
    <property type="entry name" value="CRCB"/>
    <property type="match status" value="1"/>
</dbReference>
<organism evidence="11 12">
    <name type="scientific">Georgenia yuyongxinii</name>
    <dbReference type="NCBI Taxonomy" id="2589797"/>
    <lineage>
        <taxon>Bacteria</taxon>
        <taxon>Bacillati</taxon>
        <taxon>Actinomycetota</taxon>
        <taxon>Actinomycetes</taxon>
        <taxon>Micrococcales</taxon>
        <taxon>Bogoriellaceae</taxon>
        <taxon>Georgenia</taxon>
    </lineage>
</organism>
<comment type="caution">
    <text evidence="11">The sequence shown here is derived from an EMBL/GenBank/DDBJ whole genome shotgun (WGS) entry which is preliminary data.</text>
</comment>
<gene>
    <name evidence="10" type="primary">fluC</name>
    <name evidence="10" type="synonym">crcB</name>
    <name evidence="11" type="ORF">FJ693_07385</name>
</gene>
<keyword evidence="3 10" id="KW-0812">Transmembrane</keyword>
<keyword evidence="10" id="KW-0915">Sodium</keyword>
<keyword evidence="12" id="KW-1185">Reference proteome</keyword>
<keyword evidence="6 10" id="KW-0407">Ion channel</keyword>
<feature type="transmembrane region" description="Helical" evidence="10">
    <location>
        <begin position="99"/>
        <end position="119"/>
    </location>
</feature>
<dbReference type="AlphaFoldDB" id="A0A552WT26"/>
<evidence type="ECO:0000256" key="7">
    <source>
        <dbReference type="ARBA" id="ARBA00035120"/>
    </source>
</evidence>
<comment type="activity regulation">
    <text evidence="10">Na(+) is not transported, but it plays an essential structural role and its presence is essential for fluoride channel function.</text>
</comment>
<dbReference type="EMBL" id="VJXR01000015">
    <property type="protein sequence ID" value="TRW45972.1"/>
    <property type="molecule type" value="Genomic_DNA"/>
</dbReference>
<feature type="binding site" evidence="10">
    <location>
        <position position="69"/>
    </location>
    <ligand>
        <name>Na(+)</name>
        <dbReference type="ChEBI" id="CHEBI:29101"/>
        <note>structural</note>
    </ligand>
</feature>
<evidence type="ECO:0000256" key="4">
    <source>
        <dbReference type="ARBA" id="ARBA00022989"/>
    </source>
</evidence>
<dbReference type="HAMAP" id="MF_00454">
    <property type="entry name" value="FluC"/>
    <property type="match status" value="1"/>
</dbReference>
<sequence length="120" mass="11408">MVLLIALAGGLGAVCRLVVDGMVRAHTSLGDPDGITLVNVTGSFVLGLATALLADGGGALAVVGAGFCGGYTTFSTAMVDGVNLLRDGRVGRALVTVGGTLVASVAAAGLGLVVGGVLAG</sequence>
<feature type="transmembrane region" description="Helical" evidence="10">
    <location>
        <begin position="60"/>
        <end position="79"/>
    </location>
</feature>
<keyword evidence="10" id="KW-0406">Ion transport</keyword>
<protein>
    <recommendedName>
        <fullName evidence="10">Fluoride-specific ion channel FluC</fullName>
    </recommendedName>
</protein>
<reference evidence="11 12" key="1">
    <citation type="submission" date="2019-07" db="EMBL/GenBank/DDBJ databases">
        <title>Georgenia wutianyii sp. nov. and Georgenia *** sp. nov. isolated from plateau pika (Ochotona curzoniae) in the Qinghai-Tibet plateau of China.</title>
        <authorList>
            <person name="Tian Z."/>
        </authorList>
    </citation>
    <scope>NUCLEOTIDE SEQUENCE [LARGE SCALE GENOMIC DNA]</scope>
    <source>
        <strain evidence="11 12">Z446</strain>
    </source>
</reference>
<name>A0A552WT26_9MICO</name>
<keyword evidence="10" id="KW-0479">Metal-binding</keyword>
<dbReference type="GO" id="GO:0062054">
    <property type="term" value="F:fluoride channel activity"/>
    <property type="evidence" value="ECO:0007669"/>
    <property type="project" value="UniProtKB-UniRule"/>
</dbReference>
<evidence type="ECO:0000256" key="2">
    <source>
        <dbReference type="ARBA" id="ARBA00022475"/>
    </source>
</evidence>
<dbReference type="RefSeq" id="WP_143417884.1">
    <property type="nucleotide sequence ID" value="NZ_VJXR01000015.1"/>
</dbReference>
<comment type="similarity">
    <text evidence="7 10">Belongs to the fluoride channel Fluc/FEX (TC 1.A.43) family.</text>
</comment>
<keyword evidence="5 10" id="KW-0472">Membrane</keyword>
<feature type="transmembrane region" description="Helical" evidence="10">
    <location>
        <begin position="35"/>
        <end position="53"/>
    </location>
</feature>
<evidence type="ECO:0000313" key="11">
    <source>
        <dbReference type="EMBL" id="TRW45972.1"/>
    </source>
</evidence>
<comment type="function">
    <text evidence="9 10">Fluoride-specific ion channel. Important for reducing fluoride concentration in the cell, thus reducing its toxicity.</text>
</comment>
<dbReference type="GO" id="GO:0140114">
    <property type="term" value="P:cellular detoxification of fluoride"/>
    <property type="evidence" value="ECO:0007669"/>
    <property type="project" value="UniProtKB-UniRule"/>
</dbReference>
<dbReference type="InterPro" id="IPR003691">
    <property type="entry name" value="FluC"/>
</dbReference>
<keyword evidence="2 10" id="KW-1003">Cell membrane</keyword>
<feature type="binding site" evidence="10">
    <location>
        <position position="72"/>
    </location>
    <ligand>
        <name>Na(+)</name>
        <dbReference type="ChEBI" id="CHEBI:29101"/>
        <note>structural</note>
    </ligand>
</feature>
<dbReference type="GO" id="GO:0046872">
    <property type="term" value="F:metal ion binding"/>
    <property type="evidence" value="ECO:0007669"/>
    <property type="project" value="UniProtKB-KW"/>
</dbReference>
<comment type="subcellular location">
    <subcellularLocation>
        <location evidence="1 10">Cell membrane</location>
        <topology evidence="1 10">Multi-pass membrane protein</topology>
    </subcellularLocation>
</comment>
<comment type="catalytic activity">
    <reaction evidence="8">
        <text>fluoride(in) = fluoride(out)</text>
        <dbReference type="Rhea" id="RHEA:76159"/>
        <dbReference type="ChEBI" id="CHEBI:17051"/>
    </reaction>
    <physiologicalReaction direction="left-to-right" evidence="8">
        <dbReference type="Rhea" id="RHEA:76160"/>
    </physiologicalReaction>
</comment>